<dbReference type="OrthoDB" id="5577209at2759"/>
<dbReference type="GO" id="GO:0043130">
    <property type="term" value="F:ubiquitin binding"/>
    <property type="evidence" value="ECO:0007669"/>
    <property type="project" value="InterPro"/>
</dbReference>
<comment type="caution">
    <text evidence="3">The sequence shown here is derived from an EMBL/GenBank/DDBJ whole genome shotgun (WGS) entry which is preliminary data.</text>
</comment>
<sequence length="720" mass="83650">MNLEDQILRLNENEKMNINYTFIQVFKNPNKLPITQIHLEKHSKELKKNLPKDINLEDLSDSEIENTYFEKKCEVIPALDKKWLPRTYFYIYQPYSLISDLEANNNLSSILVYHSFRTIKYLDDKYSKTYKAIYEKFHLLYERLLLFKQNEIEYMPESFGVSKLIEKKLLNLPIVITLGLLYKDVHLEFINRVSSIYFENSLHLDFIIKEVETTVDQNFIVLEMLHGYLLGDQNFNVTIPVSIEKRPLIFSLSWIYSLVNYILNTVATLNILFQIYKPAIEMTLNKDYPFKLPYIYVNVYKELYEILEDRDEISQEAELYKKVLKEMSLGRSELIDLYHVFISECVDKTLGNMGDTVTQQAIAEVYLKLMTTALEEDYFICDYNAIYNVANQNEMFQSCCDVDSTRTDFIVSCINKLPRKKKLEEYIKLGKNKINSDLKENVQTTPNSTDAVLNDLSGPSGTQNIINENDVEDRIRCILEMFPHLGDGFALKCLESYNFNSADVINAILENNLPPHILEIPFDQIRVPPEPEPEKPILAYKGKKPEYKDALTLLDDKNDKKEIKKLVLEGVQCGYDYMYDDEYDDRFDDDVAIQLPDNRLTEELPVKNPNRRDIELEEDSSSSEEEDDKAGSSRNTLNFCEDPAVIRERREARFRAKQGARAPPKANNSKSDVVGKPKGQGQDKSVVINRQRKNANKSSQANHNRKSGAQFKRNRGMLPS</sequence>
<dbReference type="PANTHER" id="PTHR21494:SF0">
    <property type="entry name" value="ACTIVATING SIGNAL COINTEGRATOR 1 COMPLEX SUBUNIT 2"/>
    <property type="match status" value="1"/>
</dbReference>
<evidence type="ECO:0000313" key="4">
    <source>
        <dbReference type="Proteomes" id="UP000625711"/>
    </source>
</evidence>
<gene>
    <name evidence="3" type="ORF">GWI33_007994</name>
</gene>
<dbReference type="SMART" id="SM00546">
    <property type="entry name" value="CUE"/>
    <property type="match status" value="1"/>
</dbReference>
<keyword evidence="4" id="KW-1185">Reference proteome</keyword>
<dbReference type="InterPro" id="IPR003892">
    <property type="entry name" value="CUE"/>
</dbReference>
<dbReference type="AlphaFoldDB" id="A0A834MEG9"/>
<accession>A0A834MEG9</accession>
<feature type="region of interest" description="Disordered" evidence="1">
    <location>
        <begin position="598"/>
        <end position="720"/>
    </location>
</feature>
<dbReference type="InterPro" id="IPR041800">
    <property type="entry name" value="ASCC2_CUE"/>
</dbReference>
<name>A0A834MEG9_RHYFE</name>
<dbReference type="InterPro" id="IPR052586">
    <property type="entry name" value="ASCC2"/>
</dbReference>
<dbReference type="EMBL" id="JAACXV010000388">
    <property type="protein sequence ID" value="KAF7278761.1"/>
    <property type="molecule type" value="Genomic_DNA"/>
</dbReference>
<dbReference type="Proteomes" id="UP000625711">
    <property type="component" value="Unassembled WGS sequence"/>
</dbReference>
<proteinExistence type="predicted"/>
<evidence type="ECO:0000259" key="2">
    <source>
        <dbReference type="PROSITE" id="PS51140"/>
    </source>
</evidence>
<evidence type="ECO:0000313" key="3">
    <source>
        <dbReference type="EMBL" id="KAF7278761.1"/>
    </source>
</evidence>
<feature type="domain" description="CUE" evidence="2">
    <location>
        <begin position="470"/>
        <end position="513"/>
    </location>
</feature>
<dbReference type="GO" id="GO:0006355">
    <property type="term" value="P:regulation of DNA-templated transcription"/>
    <property type="evidence" value="ECO:0007669"/>
    <property type="project" value="TreeGrafter"/>
</dbReference>
<dbReference type="InterPro" id="IPR009060">
    <property type="entry name" value="UBA-like_sf"/>
</dbReference>
<dbReference type="CDD" id="cd14364">
    <property type="entry name" value="CUE_ASCC2"/>
    <property type="match status" value="1"/>
</dbReference>
<dbReference type="PANTHER" id="PTHR21494">
    <property type="entry name" value="ACTIVATING SIGNAL COINTEGRATOR 1 COMPLEX SUBUNIT 2 ASC-1 COMPLEX SUBUNIT P100"/>
    <property type="match status" value="1"/>
</dbReference>
<evidence type="ECO:0000256" key="1">
    <source>
        <dbReference type="SAM" id="MobiDB-lite"/>
    </source>
</evidence>
<feature type="compositionally biased region" description="Acidic residues" evidence="1">
    <location>
        <begin position="615"/>
        <end position="628"/>
    </location>
</feature>
<feature type="compositionally biased region" description="Basic and acidic residues" evidence="1">
    <location>
        <begin position="644"/>
        <end position="654"/>
    </location>
</feature>
<feature type="compositionally biased region" description="Basic and acidic residues" evidence="1">
    <location>
        <begin position="599"/>
        <end position="614"/>
    </location>
</feature>
<dbReference type="SUPFAM" id="SSF46934">
    <property type="entry name" value="UBA-like"/>
    <property type="match status" value="1"/>
</dbReference>
<organism evidence="3 4">
    <name type="scientific">Rhynchophorus ferrugineus</name>
    <name type="common">Red palm weevil</name>
    <name type="synonym">Curculio ferrugineus</name>
    <dbReference type="NCBI Taxonomy" id="354439"/>
    <lineage>
        <taxon>Eukaryota</taxon>
        <taxon>Metazoa</taxon>
        <taxon>Ecdysozoa</taxon>
        <taxon>Arthropoda</taxon>
        <taxon>Hexapoda</taxon>
        <taxon>Insecta</taxon>
        <taxon>Pterygota</taxon>
        <taxon>Neoptera</taxon>
        <taxon>Endopterygota</taxon>
        <taxon>Coleoptera</taxon>
        <taxon>Polyphaga</taxon>
        <taxon>Cucujiformia</taxon>
        <taxon>Curculionidae</taxon>
        <taxon>Dryophthorinae</taxon>
        <taxon>Rhynchophorus</taxon>
    </lineage>
</organism>
<dbReference type="PROSITE" id="PS51140">
    <property type="entry name" value="CUE"/>
    <property type="match status" value="1"/>
</dbReference>
<reference evidence="3" key="1">
    <citation type="submission" date="2020-08" db="EMBL/GenBank/DDBJ databases">
        <title>Genome sequencing and assembly of the red palm weevil Rhynchophorus ferrugineus.</title>
        <authorList>
            <person name="Dias G.B."/>
            <person name="Bergman C.M."/>
            <person name="Manee M."/>
        </authorList>
    </citation>
    <scope>NUCLEOTIDE SEQUENCE</scope>
    <source>
        <strain evidence="3">AA-2017</strain>
        <tissue evidence="3">Whole larva</tissue>
    </source>
</reference>
<dbReference type="Pfam" id="PF02845">
    <property type="entry name" value="CUE"/>
    <property type="match status" value="1"/>
</dbReference>
<protein>
    <recommendedName>
        <fullName evidence="2">CUE domain-containing protein</fullName>
    </recommendedName>
</protein>
<dbReference type="Gene3D" id="1.10.8.10">
    <property type="entry name" value="DNA helicase RuvA subunit, C-terminal domain"/>
    <property type="match status" value="1"/>
</dbReference>